<organism evidence="2 3">
    <name type="scientific">Vibrio algivorus</name>
    <dbReference type="NCBI Taxonomy" id="1667024"/>
    <lineage>
        <taxon>Bacteria</taxon>
        <taxon>Pseudomonadati</taxon>
        <taxon>Pseudomonadota</taxon>
        <taxon>Gammaproteobacteria</taxon>
        <taxon>Vibrionales</taxon>
        <taxon>Vibrionaceae</taxon>
        <taxon>Vibrio</taxon>
    </lineage>
</organism>
<evidence type="ECO:0000256" key="1">
    <source>
        <dbReference type="SAM" id="MobiDB-lite"/>
    </source>
</evidence>
<keyword evidence="3" id="KW-1185">Reference proteome</keyword>
<reference evidence="3" key="1">
    <citation type="journal article" date="2019" name="Int. J. Syst. Evol. Microbiol.">
        <title>The Global Catalogue of Microorganisms (GCM) 10K type strain sequencing project: providing services to taxonomists for standard genome sequencing and annotation.</title>
        <authorList>
            <consortium name="The Broad Institute Genomics Platform"/>
            <consortium name="The Broad Institute Genome Sequencing Center for Infectious Disease"/>
            <person name="Wu L."/>
            <person name="Ma J."/>
        </authorList>
    </citation>
    <scope>NUCLEOTIDE SEQUENCE [LARGE SCALE GENOMIC DNA]</scope>
    <source>
        <strain evidence="3">NBRC 111146</strain>
    </source>
</reference>
<proteinExistence type="predicted"/>
<dbReference type="Proteomes" id="UP001157156">
    <property type="component" value="Unassembled WGS sequence"/>
</dbReference>
<comment type="caution">
    <text evidence="2">The sequence shown here is derived from an EMBL/GenBank/DDBJ whole genome shotgun (WGS) entry which is preliminary data.</text>
</comment>
<feature type="region of interest" description="Disordered" evidence="1">
    <location>
        <begin position="1"/>
        <end position="25"/>
    </location>
</feature>
<evidence type="ECO:0000313" key="3">
    <source>
        <dbReference type="Proteomes" id="UP001157156"/>
    </source>
</evidence>
<accession>A0ABQ6ELI9</accession>
<sequence>MMTRNRLYPSDFKMQDSELSSKPLGKEDWRRNVDTFQTNLTQYKDLDEAPEGQVKTSFMRR</sequence>
<protein>
    <submittedName>
        <fullName evidence="2">Uncharacterized protein</fullName>
    </submittedName>
</protein>
<gene>
    <name evidence="2" type="ORF">GCM10007931_03810</name>
</gene>
<name>A0ABQ6ELI9_9VIBR</name>
<dbReference type="EMBL" id="BSPV01000003">
    <property type="protein sequence ID" value="GLT13407.1"/>
    <property type="molecule type" value="Genomic_DNA"/>
</dbReference>
<evidence type="ECO:0000313" key="2">
    <source>
        <dbReference type="EMBL" id="GLT13407.1"/>
    </source>
</evidence>